<dbReference type="PROSITE" id="PS00028">
    <property type="entry name" value="ZINC_FINGER_C2H2_1"/>
    <property type="match status" value="2"/>
</dbReference>
<keyword evidence="8" id="KW-0238">DNA-binding</keyword>
<dbReference type="GO" id="GO:0005634">
    <property type="term" value="C:nucleus"/>
    <property type="evidence" value="ECO:0007669"/>
    <property type="project" value="UniProtKB-SubCell"/>
</dbReference>
<dbReference type="Pfam" id="PF00096">
    <property type="entry name" value="zf-C2H2"/>
    <property type="match status" value="2"/>
</dbReference>
<evidence type="ECO:0000256" key="9">
    <source>
        <dbReference type="ARBA" id="ARBA00023163"/>
    </source>
</evidence>
<evidence type="ECO:0000313" key="13">
    <source>
        <dbReference type="EMBL" id="GMS90334.1"/>
    </source>
</evidence>
<dbReference type="GO" id="GO:0003677">
    <property type="term" value="F:DNA binding"/>
    <property type="evidence" value="ECO:0007669"/>
    <property type="project" value="UniProtKB-KW"/>
</dbReference>
<comment type="caution">
    <text evidence="13">The sequence shown here is derived from an EMBL/GenBank/DDBJ whole genome shotgun (WGS) entry which is preliminary data.</text>
</comment>
<evidence type="ECO:0000256" key="1">
    <source>
        <dbReference type="ARBA" id="ARBA00004123"/>
    </source>
</evidence>
<feature type="non-terminal residue" evidence="13">
    <location>
        <position position="97"/>
    </location>
</feature>
<dbReference type="GO" id="GO:0000981">
    <property type="term" value="F:DNA-binding transcription factor activity, RNA polymerase II-specific"/>
    <property type="evidence" value="ECO:0007669"/>
    <property type="project" value="TreeGrafter"/>
</dbReference>
<evidence type="ECO:0000259" key="12">
    <source>
        <dbReference type="PROSITE" id="PS50157"/>
    </source>
</evidence>
<evidence type="ECO:0000256" key="10">
    <source>
        <dbReference type="ARBA" id="ARBA00023242"/>
    </source>
</evidence>
<dbReference type="SMART" id="SM00355">
    <property type="entry name" value="ZnF_C2H2"/>
    <property type="match status" value="2"/>
</dbReference>
<feature type="domain" description="C2H2-type" evidence="12">
    <location>
        <begin position="61"/>
        <end position="88"/>
    </location>
</feature>
<dbReference type="FunFam" id="3.30.160.60:FF:000322">
    <property type="entry name" value="GDNF-inducible zinc finger protein 1"/>
    <property type="match status" value="1"/>
</dbReference>
<dbReference type="InterPro" id="IPR013087">
    <property type="entry name" value="Znf_C2H2_type"/>
</dbReference>
<feature type="domain" description="C2H2-type" evidence="12">
    <location>
        <begin position="29"/>
        <end position="56"/>
    </location>
</feature>
<accession>A0AAV5T4X2</accession>
<keyword evidence="7" id="KW-0805">Transcription regulation</keyword>
<dbReference type="FunFam" id="3.30.160.60:FF:000188">
    <property type="entry name" value="Zinc finger protein 787"/>
    <property type="match status" value="1"/>
</dbReference>
<dbReference type="PANTHER" id="PTHR24394:SF29">
    <property type="entry name" value="MYONEURIN"/>
    <property type="match status" value="1"/>
</dbReference>
<dbReference type="PROSITE" id="PS50157">
    <property type="entry name" value="ZINC_FINGER_C2H2_2"/>
    <property type="match status" value="2"/>
</dbReference>
<dbReference type="GO" id="GO:0008270">
    <property type="term" value="F:zinc ion binding"/>
    <property type="evidence" value="ECO:0007669"/>
    <property type="project" value="UniProtKB-KW"/>
</dbReference>
<evidence type="ECO:0000256" key="4">
    <source>
        <dbReference type="ARBA" id="ARBA00022737"/>
    </source>
</evidence>
<dbReference type="EMBL" id="BTSX01000003">
    <property type="protein sequence ID" value="GMS90334.1"/>
    <property type="molecule type" value="Genomic_DNA"/>
</dbReference>
<dbReference type="Gene3D" id="3.30.160.60">
    <property type="entry name" value="Classic Zinc Finger"/>
    <property type="match status" value="2"/>
</dbReference>
<gene>
    <name evidence="13" type="ORF">PENTCL1PPCAC_12509</name>
</gene>
<reference evidence="13" key="1">
    <citation type="submission" date="2023-10" db="EMBL/GenBank/DDBJ databases">
        <title>Genome assembly of Pristionchus species.</title>
        <authorList>
            <person name="Yoshida K."/>
            <person name="Sommer R.J."/>
        </authorList>
    </citation>
    <scope>NUCLEOTIDE SEQUENCE</scope>
    <source>
        <strain evidence="13">RS0144</strain>
    </source>
</reference>
<keyword evidence="5 11" id="KW-0863">Zinc-finger</keyword>
<dbReference type="Proteomes" id="UP001432027">
    <property type="component" value="Unassembled WGS sequence"/>
</dbReference>
<evidence type="ECO:0000256" key="3">
    <source>
        <dbReference type="ARBA" id="ARBA00022723"/>
    </source>
</evidence>
<protein>
    <recommendedName>
        <fullName evidence="12">C2H2-type domain-containing protein</fullName>
    </recommendedName>
</protein>
<keyword evidence="6" id="KW-0862">Zinc</keyword>
<evidence type="ECO:0000256" key="8">
    <source>
        <dbReference type="ARBA" id="ARBA00023125"/>
    </source>
</evidence>
<dbReference type="SUPFAM" id="SSF57667">
    <property type="entry name" value="beta-beta-alpha zinc fingers"/>
    <property type="match status" value="1"/>
</dbReference>
<proteinExistence type="inferred from homology"/>
<keyword evidence="3" id="KW-0479">Metal-binding</keyword>
<evidence type="ECO:0000256" key="5">
    <source>
        <dbReference type="ARBA" id="ARBA00022771"/>
    </source>
</evidence>
<name>A0AAV5T4X2_9BILA</name>
<keyword evidence="10" id="KW-0539">Nucleus</keyword>
<evidence type="ECO:0000256" key="6">
    <source>
        <dbReference type="ARBA" id="ARBA00022833"/>
    </source>
</evidence>
<sequence>MISGKYLKEHLKYHLDDNDPDQAKIKRPHKCEECGSSFITSVHLATHIRTHSEDETVKKPFECDICGNRFSQDGALDYHKKAHSKEESQLKIHECDV</sequence>
<keyword evidence="14" id="KW-1185">Reference proteome</keyword>
<evidence type="ECO:0000313" key="14">
    <source>
        <dbReference type="Proteomes" id="UP001432027"/>
    </source>
</evidence>
<dbReference type="InterPro" id="IPR036236">
    <property type="entry name" value="Znf_C2H2_sf"/>
</dbReference>
<keyword evidence="9" id="KW-0804">Transcription</keyword>
<dbReference type="PANTHER" id="PTHR24394">
    <property type="entry name" value="ZINC FINGER PROTEIN"/>
    <property type="match status" value="1"/>
</dbReference>
<dbReference type="AlphaFoldDB" id="A0AAV5T4X2"/>
<evidence type="ECO:0000256" key="11">
    <source>
        <dbReference type="PROSITE-ProRule" id="PRU00042"/>
    </source>
</evidence>
<evidence type="ECO:0000256" key="2">
    <source>
        <dbReference type="ARBA" id="ARBA00006991"/>
    </source>
</evidence>
<comment type="subcellular location">
    <subcellularLocation>
        <location evidence="1">Nucleus</location>
    </subcellularLocation>
</comment>
<keyword evidence="4" id="KW-0677">Repeat</keyword>
<comment type="similarity">
    <text evidence="2">Belongs to the krueppel C2H2-type zinc-finger protein family.</text>
</comment>
<organism evidence="13 14">
    <name type="scientific">Pristionchus entomophagus</name>
    <dbReference type="NCBI Taxonomy" id="358040"/>
    <lineage>
        <taxon>Eukaryota</taxon>
        <taxon>Metazoa</taxon>
        <taxon>Ecdysozoa</taxon>
        <taxon>Nematoda</taxon>
        <taxon>Chromadorea</taxon>
        <taxon>Rhabditida</taxon>
        <taxon>Rhabditina</taxon>
        <taxon>Diplogasteromorpha</taxon>
        <taxon>Diplogasteroidea</taxon>
        <taxon>Neodiplogasteridae</taxon>
        <taxon>Pristionchus</taxon>
    </lineage>
</organism>
<evidence type="ECO:0000256" key="7">
    <source>
        <dbReference type="ARBA" id="ARBA00023015"/>
    </source>
</evidence>